<evidence type="ECO:0000313" key="2">
    <source>
        <dbReference type="EMBL" id="GBP63503.1"/>
    </source>
</evidence>
<evidence type="ECO:0000313" key="3">
    <source>
        <dbReference type="Proteomes" id="UP000299102"/>
    </source>
</evidence>
<reference evidence="2 3" key="1">
    <citation type="journal article" date="2019" name="Commun. Biol.">
        <title>The bagworm genome reveals a unique fibroin gene that provides high tensile strength.</title>
        <authorList>
            <person name="Kono N."/>
            <person name="Nakamura H."/>
            <person name="Ohtoshi R."/>
            <person name="Tomita M."/>
            <person name="Numata K."/>
            <person name="Arakawa K."/>
        </authorList>
    </citation>
    <scope>NUCLEOTIDE SEQUENCE [LARGE SCALE GENOMIC DNA]</scope>
</reference>
<dbReference type="EMBL" id="BGZK01000870">
    <property type="protein sequence ID" value="GBP63503.1"/>
    <property type="molecule type" value="Genomic_DNA"/>
</dbReference>
<proteinExistence type="predicted"/>
<keyword evidence="3" id="KW-1185">Reference proteome</keyword>
<evidence type="ECO:0000256" key="1">
    <source>
        <dbReference type="SAM" id="SignalP"/>
    </source>
</evidence>
<accession>A0A4C1XK11</accession>
<evidence type="ECO:0008006" key="4">
    <source>
        <dbReference type="Google" id="ProtNLM"/>
    </source>
</evidence>
<dbReference type="Proteomes" id="UP000299102">
    <property type="component" value="Unassembled WGS sequence"/>
</dbReference>
<feature type="chain" id="PRO_5020034003" description="Secreted protein" evidence="1">
    <location>
        <begin position="16"/>
        <end position="116"/>
    </location>
</feature>
<feature type="signal peptide" evidence="1">
    <location>
        <begin position="1"/>
        <end position="15"/>
    </location>
</feature>
<dbReference type="AlphaFoldDB" id="A0A4C1XK11"/>
<gene>
    <name evidence="2" type="ORF">EVAR_49558_1</name>
</gene>
<sequence length="116" mass="12994">MEHLMACFCCLLILADYLQERRHANVSRRNNISEHYVSIEAQNLTSDIHTQYAGTFLSRIYSRLAAFLSALHPYSGESTFLSVKCVGKMMSFFFSPRNLPQLVGTSTARTVLSGPG</sequence>
<organism evidence="2 3">
    <name type="scientific">Eumeta variegata</name>
    <name type="common">Bagworm moth</name>
    <name type="synonym">Eumeta japonica</name>
    <dbReference type="NCBI Taxonomy" id="151549"/>
    <lineage>
        <taxon>Eukaryota</taxon>
        <taxon>Metazoa</taxon>
        <taxon>Ecdysozoa</taxon>
        <taxon>Arthropoda</taxon>
        <taxon>Hexapoda</taxon>
        <taxon>Insecta</taxon>
        <taxon>Pterygota</taxon>
        <taxon>Neoptera</taxon>
        <taxon>Endopterygota</taxon>
        <taxon>Lepidoptera</taxon>
        <taxon>Glossata</taxon>
        <taxon>Ditrysia</taxon>
        <taxon>Tineoidea</taxon>
        <taxon>Psychidae</taxon>
        <taxon>Oiketicinae</taxon>
        <taxon>Eumeta</taxon>
    </lineage>
</organism>
<comment type="caution">
    <text evidence="2">The sequence shown here is derived from an EMBL/GenBank/DDBJ whole genome shotgun (WGS) entry which is preliminary data.</text>
</comment>
<keyword evidence="1" id="KW-0732">Signal</keyword>
<name>A0A4C1XK11_EUMVA</name>
<protein>
    <recommendedName>
        <fullName evidence="4">Secreted protein</fullName>
    </recommendedName>
</protein>